<dbReference type="SUPFAM" id="SSF47954">
    <property type="entry name" value="Cyclin-like"/>
    <property type="match status" value="1"/>
</dbReference>
<dbReference type="SUPFAM" id="SSF57783">
    <property type="entry name" value="Zinc beta-ribbon"/>
    <property type="match status" value="1"/>
</dbReference>
<evidence type="ECO:0000259" key="4">
    <source>
        <dbReference type="PROSITE" id="PS51134"/>
    </source>
</evidence>
<protein>
    <recommendedName>
        <fullName evidence="4">TFIIB-type domain-containing protein</fullName>
    </recommendedName>
</protein>
<evidence type="ECO:0000256" key="1">
    <source>
        <dbReference type="ARBA" id="ARBA00023015"/>
    </source>
</evidence>
<dbReference type="Gene3D" id="2.20.25.10">
    <property type="match status" value="1"/>
</dbReference>
<keyword evidence="6" id="KW-1185">Reference proteome</keyword>
<keyword evidence="1" id="KW-0805">Transcription regulation</keyword>
<evidence type="ECO:0000256" key="3">
    <source>
        <dbReference type="PROSITE-ProRule" id="PRU00469"/>
    </source>
</evidence>
<dbReference type="Gene3D" id="1.10.472.10">
    <property type="entry name" value="Cyclin-like"/>
    <property type="match status" value="1"/>
</dbReference>
<proteinExistence type="predicted"/>
<dbReference type="OrthoDB" id="27163at2157"/>
<evidence type="ECO:0000256" key="2">
    <source>
        <dbReference type="ARBA" id="ARBA00023163"/>
    </source>
</evidence>
<keyword evidence="2" id="KW-0804">Transcription</keyword>
<name>G7VGC3_9CREN</name>
<dbReference type="Proteomes" id="UP000005867">
    <property type="component" value="Chromosome"/>
</dbReference>
<dbReference type="STRING" id="1104324.P186_0380"/>
<feature type="domain" description="TFIIB-type" evidence="4">
    <location>
        <begin position="1"/>
        <end position="28"/>
    </location>
</feature>
<dbReference type="Pfam" id="PF00382">
    <property type="entry name" value="TFIIB"/>
    <property type="match status" value="1"/>
</dbReference>
<dbReference type="GeneID" id="11594645"/>
<gene>
    <name evidence="5" type="ORF">P186_0380</name>
</gene>
<dbReference type="BioCyc" id="PSP1104324:GJSN-369-MONOMER"/>
<accession>G7VGC3</accession>
<evidence type="ECO:0000313" key="6">
    <source>
        <dbReference type="Proteomes" id="UP000005867"/>
    </source>
</evidence>
<dbReference type="RefSeq" id="WP_014287662.1">
    <property type="nucleotide sequence ID" value="NC_016645.1"/>
</dbReference>
<evidence type="ECO:0000313" key="5">
    <source>
        <dbReference type="EMBL" id="AET31834.1"/>
    </source>
</evidence>
<dbReference type="Pfam" id="PF08271">
    <property type="entry name" value="Zn_Ribbon_TF"/>
    <property type="match status" value="1"/>
</dbReference>
<dbReference type="InterPro" id="IPR013137">
    <property type="entry name" value="Znf_TFIIB"/>
</dbReference>
<keyword evidence="3" id="KW-0862">Zinc</keyword>
<reference evidence="5 6" key="1">
    <citation type="journal article" date="2012" name="J. Bacteriol.">
        <title>Complete genome sequence of strain 1860, a crenarchaeon of the genus pyrobaculum able to grow with various electron acceptors.</title>
        <authorList>
            <person name="Mardanov A.V."/>
            <person name="Gumerov V.M."/>
            <person name="Slobodkina G.B."/>
            <person name="Beletsky A.V."/>
            <person name="Bonch-Osmolovskaya E.A."/>
            <person name="Ravin N.V."/>
            <person name="Skryabin K.G."/>
        </authorList>
    </citation>
    <scope>NUCLEOTIDE SEQUENCE [LARGE SCALE GENOMIC DNA]</scope>
    <source>
        <strain evidence="5 6">1860</strain>
    </source>
</reference>
<keyword evidence="3" id="KW-0479">Metal-binding</keyword>
<keyword evidence="3" id="KW-0863">Zinc-finger</keyword>
<dbReference type="InterPro" id="IPR013150">
    <property type="entry name" value="TFIIB_cyclin"/>
</dbReference>
<dbReference type="PROSITE" id="PS51134">
    <property type="entry name" value="ZF_TFIIB"/>
    <property type="match status" value="1"/>
</dbReference>
<dbReference type="eggNOG" id="arCOG05559">
    <property type="taxonomic scope" value="Archaea"/>
</dbReference>
<dbReference type="GO" id="GO:0017025">
    <property type="term" value="F:TBP-class protein binding"/>
    <property type="evidence" value="ECO:0007669"/>
    <property type="project" value="InterPro"/>
</dbReference>
<dbReference type="GO" id="GO:0008270">
    <property type="term" value="F:zinc ion binding"/>
    <property type="evidence" value="ECO:0007669"/>
    <property type="project" value="UniProtKB-KW"/>
</dbReference>
<organism evidence="5 6">
    <name type="scientific">Pyrobaculum ferrireducens</name>
    <dbReference type="NCBI Taxonomy" id="1104324"/>
    <lineage>
        <taxon>Archaea</taxon>
        <taxon>Thermoproteota</taxon>
        <taxon>Thermoprotei</taxon>
        <taxon>Thermoproteales</taxon>
        <taxon>Thermoproteaceae</taxon>
        <taxon>Pyrobaculum</taxon>
    </lineage>
</organism>
<dbReference type="InterPro" id="IPR036915">
    <property type="entry name" value="Cyclin-like_sf"/>
</dbReference>
<dbReference type="KEGG" id="pyr:P186_0380"/>
<dbReference type="AlphaFoldDB" id="G7VGC3"/>
<dbReference type="EMBL" id="CP003098">
    <property type="protein sequence ID" value="AET31834.1"/>
    <property type="molecule type" value="Genomic_DNA"/>
</dbReference>
<dbReference type="HOGENOM" id="CLU_1656936_0_0_2"/>
<sequence length="159" mass="18030">MNCPYCKSENIVLVDGEYVCKDCGSVIGPEVVPPRVKQISAVALRRRVVLILLEKETKENVKRRYGEVVEFYITKIANELGRGDVGKVAMEIFRKLDKRIYQGKSPRVIAAALSYLAAEQIGFYVHKQVIAKILGISKFSIRDTASRLRRYVPRIIENS</sequence>